<feature type="signal peptide" evidence="5">
    <location>
        <begin position="1"/>
        <end position="30"/>
    </location>
</feature>
<dbReference type="InterPro" id="IPR043128">
    <property type="entry name" value="Rev_trsase/Diguanyl_cyclase"/>
</dbReference>
<dbReference type="EC" id="2.7.7.65" evidence="2"/>
<dbReference type="SMART" id="SM00267">
    <property type="entry name" value="GGDEF"/>
    <property type="match status" value="1"/>
</dbReference>
<dbReference type="Gene3D" id="3.30.70.270">
    <property type="match status" value="1"/>
</dbReference>
<dbReference type="InterPro" id="IPR011990">
    <property type="entry name" value="TPR-like_helical_dom_sf"/>
</dbReference>
<dbReference type="Gene3D" id="1.25.40.10">
    <property type="entry name" value="Tetratricopeptide repeat domain"/>
    <property type="match status" value="1"/>
</dbReference>
<dbReference type="PANTHER" id="PTHR45138">
    <property type="entry name" value="REGULATORY COMPONENTS OF SENSORY TRANSDUCTION SYSTEM"/>
    <property type="match status" value="1"/>
</dbReference>
<dbReference type="Proteomes" id="UP000182598">
    <property type="component" value="Unassembled WGS sequence"/>
</dbReference>
<evidence type="ECO:0000256" key="1">
    <source>
        <dbReference type="ARBA" id="ARBA00001946"/>
    </source>
</evidence>
<dbReference type="SUPFAM" id="SSF55073">
    <property type="entry name" value="Nucleotide cyclase"/>
    <property type="match status" value="1"/>
</dbReference>
<dbReference type="GO" id="GO:0052621">
    <property type="term" value="F:diguanylate cyclase activity"/>
    <property type="evidence" value="ECO:0007669"/>
    <property type="project" value="UniProtKB-EC"/>
</dbReference>
<dbReference type="InterPro" id="IPR000160">
    <property type="entry name" value="GGDEF_dom"/>
</dbReference>
<keyword evidence="8" id="KW-1185">Reference proteome</keyword>
<organism evidence="7 8">
    <name type="scientific">Pseudidiomarina woesei</name>
    <dbReference type="NCBI Taxonomy" id="1381080"/>
    <lineage>
        <taxon>Bacteria</taxon>
        <taxon>Pseudomonadati</taxon>
        <taxon>Pseudomonadota</taxon>
        <taxon>Gammaproteobacteria</taxon>
        <taxon>Alteromonadales</taxon>
        <taxon>Idiomarinaceae</taxon>
        <taxon>Pseudidiomarina</taxon>
    </lineage>
</organism>
<accession>A0A0K6GWR0</accession>
<evidence type="ECO:0000313" key="8">
    <source>
        <dbReference type="Proteomes" id="UP000182598"/>
    </source>
</evidence>
<dbReference type="Pfam" id="PF00990">
    <property type="entry name" value="GGDEF"/>
    <property type="match status" value="1"/>
</dbReference>
<keyword evidence="4" id="KW-1133">Transmembrane helix</keyword>
<feature type="domain" description="GGDEF" evidence="6">
    <location>
        <begin position="459"/>
        <end position="597"/>
    </location>
</feature>
<keyword evidence="4" id="KW-0472">Membrane</keyword>
<protein>
    <recommendedName>
        <fullName evidence="2">diguanylate cyclase</fullName>
        <ecNumber evidence="2">2.7.7.65</ecNumber>
    </recommendedName>
</protein>
<keyword evidence="4" id="KW-0812">Transmembrane</keyword>
<comment type="cofactor">
    <cofactor evidence="1">
        <name>Mg(2+)</name>
        <dbReference type="ChEBI" id="CHEBI:18420"/>
    </cofactor>
</comment>
<dbReference type="EMBL" id="CYHB01000001">
    <property type="protein sequence ID" value="CUA83151.1"/>
    <property type="molecule type" value="Genomic_DNA"/>
</dbReference>
<dbReference type="CDD" id="cd01949">
    <property type="entry name" value="GGDEF"/>
    <property type="match status" value="1"/>
</dbReference>
<evidence type="ECO:0000256" key="5">
    <source>
        <dbReference type="SAM" id="SignalP"/>
    </source>
</evidence>
<reference evidence="8" key="1">
    <citation type="submission" date="2015-08" db="EMBL/GenBank/DDBJ databases">
        <authorList>
            <person name="Varghese N."/>
        </authorList>
    </citation>
    <scope>NUCLEOTIDE SEQUENCE [LARGE SCALE GENOMIC DNA]</scope>
    <source>
        <strain evidence="8">DSM 27808</strain>
    </source>
</reference>
<comment type="catalytic activity">
    <reaction evidence="3">
        <text>2 GTP = 3',3'-c-di-GMP + 2 diphosphate</text>
        <dbReference type="Rhea" id="RHEA:24898"/>
        <dbReference type="ChEBI" id="CHEBI:33019"/>
        <dbReference type="ChEBI" id="CHEBI:37565"/>
        <dbReference type="ChEBI" id="CHEBI:58805"/>
        <dbReference type="EC" id="2.7.7.65"/>
    </reaction>
</comment>
<dbReference type="PANTHER" id="PTHR45138:SF9">
    <property type="entry name" value="DIGUANYLATE CYCLASE DGCM-RELATED"/>
    <property type="match status" value="1"/>
</dbReference>
<dbReference type="RefSeq" id="WP_055438143.1">
    <property type="nucleotide sequence ID" value="NZ_CYHB01000001.1"/>
</dbReference>
<name>A0A0K6GWR0_9GAMM</name>
<evidence type="ECO:0000259" key="6">
    <source>
        <dbReference type="PROSITE" id="PS50887"/>
    </source>
</evidence>
<evidence type="ECO:0000313" key="7">
    <source>
        <dbReference type="EMBL" id="CUA83151.1"/>
    </source>
</evidence>
<dbReference type="SUPFAM" id="SSF48452">
    <property type="entry name" value="TPR-like"/>
    <property type="match status" value="1"/>
</dbReference>
<dbReference type="FunFam" id="3.30.70.270:FF:000001">
    <property type="entry name" value="Diguanylate cyclase domain protein"/>
    <property type="match status" value="1"/>
</dbReference>
<proteinExistence type="predicted"/>
<dbReference type="AlphaFoldDB" id="A0A0K6GWR0"/>
<dbReference type="NCBIfam" id="TIGR00254">
    <property type="entry name" value="GGDEF"/>
    <property type="match status" value="1"/>
</dbReference>
<gene>
    <name evidence="7" type="ORF">Ga0061064_0452</name>
</gene>
<evidence type="ECO:0000256" key="2">
    <source>
        <dbReference type="ARBA" id="ARBA00012528"/>
    </source>
</evidence>
<dbReference type="OrthoDB" id="9813903at2"/>
<keyword evidence="5" id="KW-0732">Signal</keyword>
<dbReference type="PROSITE" id="PS50887">
    <property type="entry name" value="GGDEF"/>
    <property type="match status" value="1"/>
</dbReference>
<dbReference type="InterPro" id="IPR050469">
    <property type="entry name" value="Diguanylate_Cyclase"/>
</dbReference>
<evidence type="ECO:0000256" key="3">
    <source>
        <dbReference type="ARBA" id="ARBA00034247"/>
    </source>
</evidence>
<dbReference type="InterPro" id="IPR029787">
    <property type="entry name" value="Nucleotide_cyclase"/>
</dbReference>
<sequence length="628" mass="72152">MYRWKRLNTINYLTLSIVLFGAFLGTPSTAQPQADDAHYQQQRILANQYYSDFNNAQAQEICRETPPKPDDFDYRFICVESLLDVDETTIELMYQFYADALEADRINDAARMLSSIGWAQASIGNISAAFATYEQGLEFGDKIDFFVLNNLMLNTATLYIMYGDADYVAKGIQLHKETIERFKERKQSHPEDAAYSDRAITLTYFNLGVANTFHVHKYDEALEWFEKVDINRIDLRKSTLIFSALAAYKTQQLELARNYLQQADSSPRSNEIDTQYLDCYRDWLLLNWGEISGLPNCETLSANTPVEVELDLYKRIAQHADDNIRIIGLDGLHKLFVNKLEKSLKQSSTIAASNTELNRLTQESRLKSQLIENEKALKLAEQEKHESQVTLTFAITVILVMAVLMFALRLEKNRKLAQQFEQMSVHDALTGLYNRRYFEQQIGRELKLVKRAIEENNPYKLAIFVLDIDHFKSFNDTYGHDVGDKVLCEFSRRVESAIRETDVLVRWGGEEFVVVSRVDKNTAYQDIANRIRLAVRSTPFAVNETEQITLTCTIGGIIFPFNTQSINTTWQTLVQLADAALYYGKETQRDCWVCIEQIETEEALQLALSEPLVKTLPHQSIQVSRCND</sequence>
<feature type="transmembrane region" description="Helical" evidence="4">
    <location>
        <begin position="389"/>
        <end position="408"/>
    </location>
</feature>
<evidence type="ECO:0000256" key="4">
    <source>
        <dbReference type="SAM" id="Phobius"/>
    </source>
</evidence>
<feature type="chain" id="PRO_5005503817" description="diguanylate cyclase" evidence="5">
    <location>
        <begin position="31"/>
        <end position="628"/>
    </location>
</feature>